<sequence>MGGPASERSLGELLGDALASERQPSNSLHDAALGDPDAMLALSLAQEQRARSAPGLLQLIHIAEALIFARLHASAVPTDDALARVVALFGESAALCRTFGDMEAGDEREAMGLALLSACADESEAMADFLQLATPRVSAGAIVKAKHIARDHAGGLS</sequence>
<gene>
    <name evidence="1" type="ORF">KYN89_02425</name>
</gene>
<evidence type="ECO:0000313" key="2">
    <source>
        <dbReference type="Proteomes" id="UP000759298"/>
    </source>
</evidence>
<dbReference type="RefSeq" id="WP_222823643.1">
    <property type="nucleotide sequence ID" value="NZ_JAHWXP010000001.1"/>
</dbReference>
<dbReference type="EMBL" id="JAHWXP010000001">
    <property type="protein sequence ID" value="MBY8335896.1"/>
    <property type="molecule type" value="Genomic_DNA"/>
</dbReference>
<organism evidence="1 2">
    <name type="scientific">Alteriqipengyuania abyssalis</name>
    <dbReference type="NCBI Taxonomy" id="2860200"/>
    <lineage>
        <taxon>Bacteria</taxon>
        <taxon>Pseudomonadati</taxon>
        <taxon>Pseudomonadota</taxon>
        <taxon>Alphaproteobacteria</taxon>
        <taxon>Sphingomonadales</taxon>
        <taxon>Erythrobacteraceae</taxon>
        <taxon>Alteriqipengyuania</taxon>
    </lineage>
</organism>
<proteinExistence type="predicted"/>
<dbReference type="Proteomes" id="UP000759298">
    <property type="component" value="Unassembled WGS sequence"/>
</dbReference>
<keyword evidence="2" id="KW-1185">Reference proteome</keyword>
<protein>
    <recommendedName>
        <fullName evidence="3">DUF892 family protein</fullName>
    </recommendedName>
</protein>
<evidence type="ECO:0008006" key="3">
    <source>
        <dbReference type="Google" id="ProtNLM"/>
    </source>
</evidence>
<evidence type="ECO:0000313" key="1">
    <source>
        <dbReference type="EMBL" id="MBY8335896.1"/>
    </source>
</evidence>
<name>A0ABS7PA06_9SPHN</name>
<reference evidence="1 2" key="1">
    <citation type="submission" date="2021-07" db="EMBL/GenBank/DDBJ databases">
        <title>Alteriqipengyuania abyssalis NZ-12B nov, sp.nov isolated from deep sea sponge in pacific ocean.</title>
        <authorList>
            <person name="Tareen S."/>
            <person name="Wink J."/>
        </authorList>
    </citation>
    <scope>NUCLEOTIDE SEQUENCE [LARGE SCALE GENOMIC DNA]</scope>
    <source>
        <strain evidence="1 2">NZ-12B</strain>
    </source>
</reference>
<comment type="caution">
    <text evidence="1">The sequence shown here is derived from an EMBL/GenBank/DDBJ whole genome shotgun (WGS) entry which is preliminary data.</text>
</comment>
<accession>A0ABS7PA06</accession>